<dbReference type="Pfam" id="PF08241">
    <property type="entry name" value="Methyltransf_11"/>
    <property type="match status" value="1"/>
</dbReference>
<dbReference type="InterPro" id="IPR029063">
    <property type="entry name" value="SAM-dependent_MTases_sf"/>
</dbReference>
<protein>
    <submittedName>
        <fullName evidence="3">Methyltransferase domain-containing protein</fullName>
    </submittedName>
</protein>
<organism evidence="3 4">
    <name type="scientific">Lentzea xinjiangensis</name>
    <dbReference type="NCBI Taxonomy" id="402600"/>
    <lineage>
        <taxon>Bacteria</taxon>
        <taxon>Bacillati</taxon>
        <taxon>Actinomycetota</taxon>
        <taxon>Actinomycetes</taxon>
        <taxon>Pseudonocardiales</taxon>
        <taxon>Pseudonocardiaceae</taxon>
        <taxon>Lentzea</taxon>
    </lineage>
</organism>
<evidence type="ECO:0000313" key="4">
    <source>
        <dbReference type="Proteomes" id="UP000199352"/>
    </source>
</evidence>
<accession>A0A1H9VVZ7</accession>
<keyword evidence="4" id="KW-1185">Reference proteome</keyword>
<reference evidence="4" key="1">
    <citation type="submission" date="2016-10" db="EMBL/GenBank/DDBJ databases">
        <authorList>
            <person name="Varghese N."/>
            <person name="Submissions S."/>
        </authorList>
    </citation>
    <scope>NUCLEOTIDE SEQUENCE [LARGE SCALE GENOMIC DNA]</scope>
    <source>
        <strain evidence="4">CGMCC 4.3525</strain>
    </source>
</reference>
<gene>
    <name evidence="3" type="ORF">SAMN05216188_12870</name>
</gene>
<dbReference type="PANTHER" id="PTHR44068">
    <property type="entry name" value="ZGC:194242"/>
    <property type="match status" value="1"/>
</dbReference>
<name>A0A1H9VVZ7_9PSEU</name>
<proteinExistence type="predicted"/>
<evidence type="ECO:0000256" key="1">
    <source>
        <dbReference type="ARBA" id="ARBA00022679"/>
    </source>
</evidence>
<dbReference type="GO" id="GO:0032259">
    <property type="term" value="P:methylation"/>
    <property type="evidence" value="ECO:0007669"/>
    <property type="project" value="UniProtKB-KW"/>
</dbReference>
<keyword evidence="1 3" id="KW-0808">Transferase</keyword>
<dbReference type="Gene3D" id="3.40.50.150">
    <property type="entry name" value="Vaccinia Virus protein VP39"/>
    <property type="match status" value="1"/>
</dbReference>
<dbReference type="AlphaFoldDB" id="A0A1H9VVZ7"/>
<sequence length="248" mass="27319">MSAAHFDRWYTDRSESPVADDLVRRVLGLPPDLRSTSLLDGAGLDEVVALLDLRPGQVLLDLACGRGGYGLEIARRTGCRLVGVDFSAVAIEQARERARTRESGAEFRVGTLTETGLETASADAVLVVDAMQFADPTVEALRECRRVLVPGGRLVITCWEPVVRRDERLSARLLRMDFAAQLPQAGFVGVDVVERPAWQAVEKRMWEEVLAVDAPDDPAIRSLQEEARSVLPAFDLRRRVLATAFAPR</sequence>
<dbReference type="EMBL" id="FOFR01000028">
    <property type="protein sequence ID" value="SES25926.1"/>
    <property type="molecule type" value="Genomic_DNA"/>
</dbReference>
<evidence type="ECO:0000313" key="3">
    <source>
        <dbReference type="EMBL" id="SES25926.1"/>
    </source>
</evidence>
<dbReference type="STRING" id="402600.SAMN05216188_12870"/>
<dbReference type="InterPro" id="IPR050447">
    <property type="entry name" value="Erg6_SMT_methyltransf"/>
</dbReference>
<dbReference type="RefSeq" id="WP_177221598.1">
    <property type="nucleotide sequence ID" value="NZ_FOFR01000028.1"/>
</dbReference>
<dbReference type="GO" id="GO:0008757">
    <property type="term" value="F:S-adenosylmethionine-dependent methyltransferase activity"/>
    <property type="evidence" value="ECO:0007669"/>
    <property type="project" value="InterPro"/>
</dbReference>
<keyword evidence="3" id="KW-0489">Methyltransferase</keyword>
<dbReference type="PANTHER" id="PTHR44068:SF11">
    <property type="entry name" value="GERANYL DIPHOSPHATE 2-C-METHYLTRANSFERASE"/>
    <property type="match status" value="1"/>
</dbReference>
<evidence type="ECO:0000259" key="2">
    <source>
        <dbReference type="Pfam" id="PF08241"/>
    </source>
</evidence>
<dbReference type="SUPFAM" id="SSF53335">
    <property type="entry name" value="S-adenosyl-L-methionine-dependent methyltransferases"/>
    <property type="match status" value="1"/>
</dbReference>
<dbReference type="CDD" id="cd02440">
    <property type="entry name" value="AdoMet_MTases"/>
    <property type="match status" value="1"/>
</dbReference>
<dbReference type="Proteomes" id="UP000199352">
    <property type="component" value="Unassembled WGS sequence"/>
</dbReference>
<dbReference type="InterPro" id="IPR013216">
    <property type="entry name" value="Methyltransf_11"/>
</dbReference>
<feature type="domain" description="Methyltransferase type 11" evidence="2">
    <location>
        <begin position="60"/>
        <end position="156"/>
    </location>
</feature>